<reference evidence="1 2" key="1">
    <citation type="submission" date="2024-02" db="EMBL/GenBank/DDBJ databases">
        <authorList>
            <person name="Vignale AGUSTIN F."/>
            <person name="Sosa J E."/>
            <person name="Modenutti C."/>
        </authorList>
    </citation>
    <scope>NUCLEOTIDE SEQUENCE [LARGE SCALE GENOMIC DNA]</scope>
</reference>
<keyword evidence="2" id="KW-1185">Reference proteome</keyword>
<gene>
    <name evidence="1" type="ORF">ILEXP_LOCUS51099</name>
</gene>
<sequence length="64" mass="7132">MDSISSSLDVAYAISEVFQFVANMEQHRDLFDNGPLQGLSNEKAQGNIDDLKKDLQAKEKFVAN</sequence>
<name>A0ABC8UJE1_9AQUA</name>
<evidence type="ECO:0000313" key="2">
    <source>
        <dbReference type="Proteomes" id="UP001642360"/>
    </source>
</evidence>
<comment type="caution">
    <text evidence="1">The sequence shown here is derived from an EMBL/GenBank/DDBJ whole genome shotgun (WGS) entry which is preliminary data.</text>
</comment>
<dbReference type="EMBL" id="CAUOFW020007924">
    <property type="protein sequence ID" value="CAK9181062.1"/>
    <property type="molecule type" value="Genomic_DNA"/>
</dbReference>
<accession>A0ABC8UJE1</accession>
<organism evidence="1 2">
    <name type="scientific">Ilex paraguariensis</name>
    <name type="common">yerba mate</name>
    <dbReference type="NCBI Taxonomy" id="185542"/>
    <lineage>
        <taxon>Eukaryota</taxon>
        <taxon>Viridiplantae</taxon>
        <taxon>Streptophyta</taxon>
        <taxon>Embryophyta</taxon>
        <taxon>Tracheophyta</taxon>
        <taxon>Spermatophyta</taxon>
        <taxon>Magnoliopsida</taxon>
        <taxon>eudicotyledons</taxon>
        <taxon>Gunneridae</taxon>
        <taxon>Pentapetalae</taxon>
        <taxon>asterids</taxon>
        <taxon>campanulids</taxon>
        <taxon>Aquifoliales</taxon>
        <taxon>Aquifoliaceae</taxon>
        <taxon>Ilex</taxon>
    </lineage>
</organism>
<proteinExistence type="predicted"/>
<dbReference type="Proteomes" id="UP001642360">
    <property type="component" value="Unassembled WGS sequence"/>
</dbReference>
<evidence type="ECO:0000313" key="1">
    <source>
        <dbReference type="EMBL" id="CAK9181062.1"/>
    </source>
</evidence>
<dbReference type="AlphaFoldDB" id="A0ABC8UJE1"/>
<protein>
    <submittedName>
        <fullName evidence="1">Uncharacterized protein</fullName>
    </submittedName>
</protein>